<proteinExistence type="predicted"/>
<evidence type="ECO:0000256" key="1">
    <source>
        <dbReference type="SAM" id="Phobius"/>
    </source>
</evidence>
<dbReference type="Proteomes" id="UP000216207">
    <property type="component" value="Unassembled WGS sequence"/>
</dbReference>
<keyword evidence="1" id="KW-1133">Transmembrane helix</keyword>
<gene>
    <name evidence="2" type="ORF">CHH72_01305</name>
</gene>
<feature type="transmembrane region" description="Helical" evidence="1">
    <location>
        <begin position="5"/>
        <end position="26"/>
    </location>
</feature>
<dbReference type="AlphaFoldDB" id="A0A268P489"/>
<keyword evidence="1" id="KW-0812">Transmembrane</keyword>
<name>A0A268P489_SHOCL</name>
<reference evidence="2 3" key="1">
    <citation type="submission" date="2017-07" db="EMBL/GenBank/DDBJ databases">
        <title>Isolation and whole genome analysis of endospore-forming bacteria from heroin.</title>
        <authorList>
            <person name="Kalinowski J."/>
            <person name="Ahrens B."/>
            <person name="Al-Dilaimi A."/>
            <person name="Winkler A."/>
            <person name="Wibberg D."/>
            <person name="Schleenbecker U."/>
            <person name="Ruckert C."/>
            <person name="Wolfel R."/>
            <person name="Grass G."/>
        </authorList>
    </citation>
    <scope>NUCLEOTIDE SEQUENCE [LARGE SCALE GENOMIC DNA]</scope>
    <source>
        <strain evidence="2 3">7539</strain>
    </source>
</reference>
<dbReference type="RefSeq" id="WP_095255094.1">
    <property type="nucleotide sequence ID" value="NZ_BOQQ01000005.1"/>
</dbReference>
<accession>A0A268P489</accession>
<protein>
    <submittedName>
        <fullName evidence="2">Uncharacterized protein</fullName>
    </submittedName>
</protein>
<keyword evidence="1" id="KW-0472">Membrane</keyword>
<organism evidence="2 3">
    <name type="scientific">Shouchella clausii</name>
    <name type="common">Alkalihalobacillus clausii</name>
    <dbReference type="NCBI Taxonomy" id="79880"/>
    <lineage>
        <taxon>Bacteria</taxon>
        <taxon>Bacillati</taxon>
        <taxon>Bacillota</taxon>
        <taxon>Bacilli</taxon>
        <taxon>Bacillales</taxon>
        <taxon>Bacillaceae</taxon>
        <taxon>Shouchella</taxon>
    </lineage>
</organism>
<dbReference type="EMBL" id="NPCC01000004">
    <property type="protein sequence ID" value="PAE90552.1"/>
    <property type="molecule type" value="Genomic_DNA"/>
</dbReference>
<evidence type="ECO:0000313" key="2">
    <source>
        <dbReference type="EMBL" id="PAE90552.1"/>
    </source>
</evidence>
<evidence type="ECO:0000313" key="3">
    <source>
        <dbReference type="Proteomes" id="UP000216207"/>
    </source>
</evidence>
<comment type="caution">
    <text evidence="2">The sequence shown here is derived from an EMBL/GenBank/DDBJ whole genome shotgun (WGS) entry which is preliminary data.</text>
</comment>
<sequence length="185" mass="20513">MRKHIVVLILPVILMIAIALSGIYYLNQEETMTNEQLKAEIELVAERGEDGTLLLKWSWPQMPAEGMYGTDYIGIAFTGADEVEVGEAVLDTEEQHRYKGERVDNGIIFAYPTEMAEHQSIGTKGTIVQPLPASADNITISVLHTWTNHEALTMEDATFEAPAFGSAKNVQHWVKTVELGELLAN</sequence>